<dbReference type="GO" id="GO:0071555">
    <property type="term" value="P:cell wall organization"/>
    <property type="evidence" value="ECO:0007669"/>
    <property type="project" value="UniProtKB-KW"/>
</dbReference>
<dbReference type="Gene3D" id="3.40.630.30">
    <property type="match status" value="1"/>
</dbReference>
<keyword evidence="2" id="KW-0808">Transferase</keyword>
<dbReference type="PANTHER" id="PTHR36174:SF1">
    <property type="entry name" value="LIPID II:GLYCINE GLYCYLTRANSFERASE"/>
    <property type="match status" value="1"/>
</dbReference>
<proteinExistence type="inferred from homology"/>
<dbReference type="InterPro" id="IPR003447">
    <property type="entry name" value="FEMABX"/>
</dbReference>
<evidence type="ECO:0000256" key="4">
    <source>
        <dbReference type="ARBA" id="ARBA00022984"/>
    </source>
</evidence>
<evidence type="ECO:0000256" key="1">
    <source>
        <dbReference type="ARBA" id="ARBA00009943"/>
    </source>
</evidence>
<name>A0A1F4ZAX4_9BACT</name>
<dbReference type="Proteomes" id="UP000177080">
    <property type="component" value="Unassembled WGS sequence"/>
</dbReference>
<evidence type="ECO:0000256" key="5">
    <source>
        <dbReference type="ARBA" id="ARBA00023315"/>
    </source>
</evidence>
<comment type="caution">
    <text evidence="7">The sequence shown here is derived from an EMBL/GenBank/DDBJ whole genome shotgun (WGS) entry which is preliminary data.</text>
</comment>
<evidence type="ECO:0000256" key="3">
    <source>
        <dbReference type="ARBA" id="ARBA00022960"/>
    </source>
</evidence>
<dbReference type="PANTHER" id="PTHR36174">
    <property type="entry name" value="LIPID II:GLYCINE GLYCYLTRANSFERASE"/>
    <property type="match status" value="1"/>
</dbReference>
<keyword evidence="6" id="KW-0961">Cell wall biogenesis/degradation</keyword>
<keyword evidence="5" id="KW-0012">Acyltransferase</keyword>
<accession>A0A1F4ZAX4</accession>
<evidence type="ECO:0000313" key="7">
    <source>
        <dbReference type="EMBL" id="OGD03355.1"/>
    </source>
</evidence>
<sequence>MNSDDWNKNAGHPMQSFEWGEFREKVGNKISRVVGDKQYQIIWSRIKPFDLWFGYCPMSGMPNEKDIKILRDEAIKNNGLGIRFEPNEMKGAKIPERMVSGRHLFKPKTFQIDLTLGEDELLNRMHPKCRYNIRLAQKHGVKIGEGDIESYVKLIFGKTVKRQKIYSHSEKYHWELAQLGWVHLFKAEYKNKVIASWMVFAWKNFVYYAYGAFDDDYKNLMAPVLGLWEIIRWGKREGFKTLDLWGAEEGRGFSRFKQQFGPELVEMVGTYDLPINFLHWPFRMAEEIRWKILRILK</sequence>
<dbReference type="InterPro" id="IPR050644">
    <property type="entry name" value="PG_Glycine_Bridge_Synth"/>
</dbReference>
<dbReference type="EMBL" id="MEXN01000007">
    <property type="protein sequence ID" value="OGD03355.1"/>
    <property type="molecule type" value="Genomic_DNA"/>
</dbReference>
<evidence type="ECO:0000256" key="6">
    <source>
        <dbReference type="ARBA" id="ARBA00023316"/>
    </source>
</evidence>
<dbReference type="GO" id="GO:0016755">
    <property type="term" value="F:aminoacyltransferase activity"/>
    <property type="evidence" value="ECO:0007669"/>
    <property type="project" value="InterPro"/>
</dbReference>
<dbReference type="GO" id="GO:0008360">
    <property type="term" value="P:regulation of cell shape"/>
    <property type="evidence" value="ECO:0007669"/>
    <property type="project" value="UniProtKB-KW"/>
</dbReference>
<dbReference type="SUPFAM" id="SSF55729">
    <property type="entry name" value="Acyl-CoA N-acyltransferases (Nat)"/>
    <property type="match status" value="1"/>
</dbReference>
<dbReference type="AlphaFoldDB" id="A0A1F4ZAX4"/>
<comment type="similarity">
    <text evidence="1">Belongs to the FemABX family.</text>
</comment>
<evidence type="ECO:0000256" key="2">
    <source>
        <dbReference type="ARBA" id="ARBA00022679"/>
    </source>
</evidence>
<protein>
    <recommendedName>
        <fullName evidence="9">BioF2-like acetyltransferase domain-containing protein</fullName>
    </recommendedName>
</protein>
<gene>
    <name evidence="7" type="ORF">A2989_00805</name>
</gene>
<keyword evidence="3" id="KW-0133">Cell shape</keyword>
<dbReference type="PROSITE" id="PS51191">
    <property type="entry name" value="FEMABX"/>
    <property type="match status" value="1"/>
</dbReference>
<dbReference type="Pfam" id="PF02388">
    <property type="entry name" value="FemAB"/>
    <property type="match status" value="2"/>
</dbReference>
<evidence type="ECO:0000313" key="8">
    <source>
        <dbReference type="Proteomes" id="UP000177080"/>
    </source>
</evidence>
<dbReference type="STRING" id="1797259.A2989_00805"/>
<keyword evidence="4" id="KW-0573">Peptidoglycan synthesis</keyword>
<dbReference type="GO" id="GO:0009252">
    <property type="term" value="P:peptidoglycan biosynthetic process"/>
    <property type="evidence" value="ECO:0007669"/>
    <property type="project" value="UniProtKB-KW"/>
</dbReference>
<organism evidence="7 8">
    <name type="scientific">Candidatus Amesbacteria bacterium RIFCSPLOWO2_01_FULL_48_25</name>
    <dbReference type="NCBI Taxonomy" id="1797259"/>
    <lineage>
        <taxon>Bacteria</taxon>
        <taxon>Candidatus Amesiibacteriota</taxon>
    </lineage>
</organism>
<reference evidence="7 8" key="1">
    <citation type="journal article" date="2016" name="Nat. Commun.">
        <title>Thousands of microbial genomes shed light on interconnected biogeochemical processes in an aquifer system.</title>
        <authorList>
            <person name="Anantharaman K."/>
            <person name="Brown C.T."/>
            <person name="Hug L.A."/>
            <person name="Sharon I."/>
            <person name="Castelle C.J."/>
            <person name="Probst A.J."/>
            <person name="Thomas B.C."/>
            <person name="Singh A."/>
            <person name="Wilkins M.J."/>
            <person name="Karaoz U."/>
            <person name="Brodie E.L."/>
            <person name="Williams K.H."/>
            <person name="Hubbard S.S."/>
            <person name="Banfield J.F."/>
        </authorList>
    </citation>
    <scope>NUCLEOTIDE SEQUENCE [LARGE SCALE GENOMIC DNA]</scope>
</reference>
<dbReference type="InterPro" id="IPR016181">
    <property type="entry name" value="Acyl_CoA_acyltransferase"/>
</dbReference>
<evidence type="ECO:0008006" key="9">
    <source>
        <dbReference type="Google" id="ProtNLM"/>
    </source>
</evidence>